<name>A0A1W1CFL9_9ZZZZ</name>
<dbReference type="InterPro" id="IPR027417">
    <property type="entry name" value="P-loop_NTPase"/>
</dbReference>
<accession>A0A1W1CFL9</accession>
<evidence type="ECO:0000313" key="1">
    <source>
        <dbReference type="EMBL" id="SFV64569.1"/>
    </source>
</evidence>
<dbReference type="EMBL" id="FPHK01000078">
    <property type="protein sequence ID" value="SFV64569.1"/>
    <property type="molecule type" value="Genomic_DNA"/>
</dbReference>
<reference evidence="1" key="1">
    <citation type="submission" date="2016-10" db="EMBL/GenBank/DDBJ databases">
        <authorList>
            <person name="de Groot N.N."/>
        </authorList>
    </citation>
    <scope>NUCLEOTIDE SEQUENCE</scope>
</reference>
<gene>
    <name evidence="1" type="ORF">MNB_SM-6-536</name>
</gene>
<dbReference type="Gene3D" id="3.40.50.300">
    <property type="entry name" value="P-loop containing nucleotide triphosphate hydrolases"/>
    <property type="match status" value="1"/>
</dbReference>
<organism evidence="1">
    <name type="scientific">hydrothermal vent metagenome</name>
    <dbReference type="NCBI Taxonomy" id="652676"/>
    <lineage>
        <taxon>unclassified sequences</taxon>
        <taxon>metagenomes</taxon>
        <taxon>ecological metagenomes</taxon>
    </lineage>
</organism>
<proteinExistence type="predicted"/>
<protein>
    <submittedName>
        <fullName evidence="1">Uncharacterized protein</fullName>
    </submittedName>
</protein>
<sequence>MRDTIGKYLDTIDALKLEKRMLCYNTLILGEQGSGKTNLACKIRNYAIDNNVPTLYMDFANSHEEDVELRYKDEHFNYIRFEESEAFDAALKKLIDEKKHIYMAVDPHFFAKRKDERSKLSQIISQQELLDNYYYFFHDIENLNGFYTQFEDFLLYMLSFANLQKYGFTFLAQPHEIFENPHLKLLFSFLFLGKCSNANYYNTSILKTLNKNKFLYQFRTAYPTLLFNEIVSSMVKIDEYVPDL</sequence>
<dbReference type="SUPFAM" id="SSF52540">
    <property type="entry name" value="P-loop containing nucleoside triphosphate hydrolases"/>
    <property type="match status" value="1"/>
</dbReference>
<dbReference type="AlphaFoldDB" id="A0A1W1CFL9"/>